<dbReference type="STRING" id="1450535.A0A317VVJ3"/>
<dbReference type="InterPro" id="IPR023210">
    <property type="entry name" value="NADP_OxRdtase_dom"/>
</dbReference>
<dbReference type="Proteomes" id="UP000246702">
    <property type="component" value="Unassembled WGS sequence"/>
</dbReference>
<name>A0A317VVJ3_9EURO</name>
<organism evidence="7 8">
    <name type="scientific">Aspergillus sclerotioniger CBS 115572</name>
    <dbReference type="NCBI Taxonomy" id="1450535"/>
    <lineage>
        <taxon>Eukaryota</taxon>
        <taxon>Fungi</taxon>
        <taxon>Dikarya</taxon>
        <taxon>Ascomycota</taxon>
        <taxon>Pezizomycotina</taxon>
        <taxon>Eurotiomycetes</taxon>
        <taxon>Eurotiomycetidae</taxon>
        <taxon>Eurotiales</taxon>
        <taxon>Aspergillaceae</taxon>
        <taxon>Aspergillus</taxon>
        <taxon>Aspergillus subgen. Circumdati</taxon>
    </lineage>
</organism>
<dbReference type="AlphaFoldDB" id="A0A317VVJ3"/>
<protein>
    <submittedName>
        <fullName evidence="7">Aldo/keto reductase</fullName>
    </submittedName>
</protein>
<comment type="similarity">
    <text evidence="1">Belongs to the aldo/keto reductase family.</text>
</comment>
<keyword evidence="8" id="KW-1185">Reference proteome</keyword>
<keyword evidence="2" id="KW-0521">NADP</keyword>
<evidence type="ECO:0000256" key="3">
    <source>
        <dbReference type="ARBA" id="ARBA00023002"/>
    </source>
</evidence>
<dbReference type="InterPro" id="IPR020471">
    <property type="entry name" value="AKR"/>
</dbReference>
<evidence type="ECO:0000256" key="5">
    <source>
        <dbReference type="PIRSR" id="PIRSR000097-3"/>
    </source>
</evidence>
<dbReference type="PIRSF" id="PIRSF000097">
    <property type="entry name" value="AKR"/>
    <property type="match status" value="1"/>
</dbReference>
<dbReference type="InterPro" id="IPR036812">
    <property type="entry name" value="NAD(P)_OxRdtase_dom_sf"/>
</dbReference>
<dbReference type="Pfam" id="PF00248">
    <property type="entry name" value="Aldo_ket_red"/>
    <property type="match status" value="1"/>
</dbReference>
<dbReference type="GeneID" id="37119499"/>
<dbReference type="Gene3D" id="3.20.20.100">
    <property type="entry name" value="NADP-dependent oxidoreductase domain"/>
    <property type="match status" value="1"/>
</dbReference>
<feature type="active site" description="Proton donor" evidence="4">
    <location>
        <position position="40"/>
    </location>
</feature>
<gene>
    <name evidence="7" type="ORF">BO94DRAFT_626439</name>
</gene>
<feature type="site" description="Lowers pKa of active site Tyr" evidence="5">
    <location>
        <position position="65"/>
    </location>
</feature>
<reference evidence="7 8" key="1">
    <citation type="submission" date="2016-12" db="EMBL/GenBank/DDBJ databases">
        <title>The genomes of Aspergillus section Nigri reveals drivers in fungal speciation.</title>
        <authorList>
            <consortium name="DOE Joint Genome Institute"/>
            <person name="Vesth T.C."/>
            <person name="Nybo J."/>
            <person name="Theobald S."/>
            <person name="Brandl J."/>
            <person name="Frisvad J.C."/>
            <person name="Nielsen K.F."/>
            <person name="Lyhne E.K."/>
            <person name="Kogle M.E."/>
            <person name="Kuo A."/>
            <person name="Riley R."/>
            <person name="Clum A."/>
            <person name="Nolan M."/>
            <person name="Lipzen A."/>
            <person name="Salamov A."/>
            <person name="Henrissat B."/>
            <person name="Wiebenga A."/>
            <person name="De Vries R.P."/>
            <person name="Grigoriev I.V."/>
            <person name="Mortensen U.H."/>
            <person name="Andersen M.R."/>
            <person name="Baker S.E."/>
        </authorList>
    </citation>
    <scope>NUCLEOTIDE SEQUENCE [LARGE SCALE GENOMIC DNA]</scope>
    <source>
        <strain evidence="7 8">CBS 115572</strain>
    </source>
</reference>
<evidence type="ECO:0000256" key="4">
    <source>
        <dbReference type="PIRSR" id="PIRSR000097-1"/>
    </source>
</evidence>
<feature type="domain" description="NADP-dependent oxidoreductase" evidence="6">
    <location>
        <begin position="25"/>
        <end position="167"/>
    </location>
</feature>
<accession>A0A317VVJ3</accession>
<evidence type="ECO:0000256" key="2">
    <source>
        <dbReference type="ARBA" id="ARBA00022857"/>
    </source>
</evidence>
<sequence length="235" mass="26150">MVGEQLSLNTEVTEATWIWQRYSVAAIRLGYLHLDGAEIYGTEAELGLAIRESGEKREELFVTSKVGVSIADIPRAIDTSSRKLQLSYIDLDLQEAGASMERVKAAGKAPSIGVSNFLQGHLEAVLETATIPPFINQTEFHPYLQHDNLLQFHEHRGITTASYGTLAPIVRAKGGPLDGLLPHLARNSKESHLSSYLRALTFQLTPREVEEIFTAGQQKRFRAFWQKKFAASDRS</sequence>
<dbReference type="PANTHER" id="PTHR43827:SF3">
    <property type="entry name" value="NADP-DEPENDENT OXIDOREDUCTASE DOMAIN-CONTAINING PROTEIN"/>
    <property type="match status" value="1"/>
</dbReference>
<proteinExistence type="inferred from homology"/>
<dbReference type="SUPFAM" id="SSF51430">
    <property type="entry name" value="NAD(P)-linked oxidoreductase"/>
    <property type="match status" value="1"/>
</dbReference>
<dbReference type="RefSeq" id="XP_025464705.1">
    <property type="nucleotide sequence ID" value="XM_025617356.1"/>
</dbReference>
<dbReference type="GO" id="GO:0016616">
    <property type="term" value="F:oxidoreductase activity, acting on the CH-OH group of donors, NAD or NADP as acceptor"/>
    <property type="evidence" value="ECO:0007669"/>
    <property type="project" value="UniProtKB-ARBA"/>
</dbReference>
<dbReference type="OrthoDB" id="416253at2759"/>
<dbReference type="PRINTS" id="PR00069">
    <property type="entry name" value="ALDKETRDTASE"/>
</dbReference>
<keyword evidence="3" id="KW-0560">Oxidoreductase</keyword>
<comment type="caution">
    <text evidence="7">The sequence shown here is derived from an EMBL/GenBank/DDBJ whole genome shotgun (WGS) entry which is preliminary data.</text>
</comment>
<dbReference type="EMBL" id="MSFK01000024">
    <property type="protein sequence ID" value="PWY78396.1"/>
    <property type="molecule type" value="Genomic_DNA"/>
</dbReference>
<evidence type="ECO:0000313" key="8">
    <source>
        <dbReference type="Proteomes" id="UP000246702"/>
    </source>
</evidence>
<evidence type="ECO:0000256" key="1">
    <source>
        <dbReference type="ARBA" id="ARBA00007905"/>
    </source>
</evidence>
<dbReference type="PANTHER" id="PTHR43827">
    <property type="entry name" value="2,5-DIKETO-D-GLUCONIC ACID REDUCTASE"/>
    <property type="match status" value="1"/>
</dbReference>
<evidence type="ECO:0000313" key="7">
    <source>
        <dbReference type="EMBL" id="PWY78396.1"/>
    </source>
</evidence>
<evidence type="ECO:0000259" key="6">
    <source>
        <dbReference type="Pfam" id="PF00248"/>
    </source>
</evidence>